<dbReference type="InterPro" id="IPR001647">
    <property type="entry name" value="HTH_TetR"/>
</dbReference>
<dbReference type="Gene3D" id="1.10.357.10">
    <property type="entry name" value="Tetracycline Repressor, domain 2"/>
    <property type="match status" value="1"/>
</dbReference>
<dbReference type="Proteomes" id="UP001626537">
    <property type="component" value="Chromosome"/>
</dbReference>
<keyword evidence="1" id="KW-0238">DNA-binding</keyword>
<evidence type="ECO:0000313" key="3">
    <source>
        <dbReference type="EMBL" id="WOJ94503.1"/>
    </source>
</evidence>
<feature type="domain" description="HTH tetR-type" evidence="2">
    <location>
        <begin position="19"/>
        <end position="64"/>
    </location>
</feature>
<dbReference type="RefSeq" id="WP_407349139.1">
    <property type="nucleotide sequence ID" value="NZ_CP136864.1"/>
</dbReference>
<dbReference type="InterPro" id="IPR009057">
    <property type="entry name" value="Homeodomain-like_sf"/>
</dbReference>
<dbReference type="InterPro" id="IPR023772">
    <property type="entry name" value="DNA-bd_HTH_TetR-type_CS"/>
</dbReference>
<evidence type="ECO:0000259" key="2">
    <source>
        <dbReference type="Pfam" id="PF00440"/>
    </source>
</evidence>
<dbReference type="PROSITE" id="PS01081">
    <property type="entry name" value="HTH_TETR_1"/>
    <property type="match status" value="1"/>
</dbReference>
<dbReference type="Pfam" id="PF00440">
    <property type="entry name" value="TetR_N"/>
    <property type="match status" value="1"/>
</dbReference>
<proteinExistence type="predicted"/>
<dbReference type="PANTHER" id="PTHR30055">
    <property type="entry name" value="HTH-TYPE TRANSCRIPTIONAL REGULATOR RUTR"/>
    <property type="match status" value="1"/>
</dbReference>
<organism evidence="3 4">
    <name type="scientific">Congregibacter variabilis</name>
    <dbReference type="NCBI Taxonomy" id="3081200"/>
    <lineage>
        <taxon>Bacteria</taxon>
        <taxon>Pseudomonadati</taxon>
        <taxon>Pseudomonadota</taxon>
        <taxon>Gammaproteobacteria</taxon>
        <taxon>Cellvibrionales</taxon>
        <taxon>Halieaceae</taxon>
        <taxon>Congregibacter</taxon>
    </lineage>
</organism>
<evidence type="ECO:0000313" key="4">
    <source>
        <dbReference type="Proteomes" id="UP001626537"/>
    </source>
</evidence>
<dbReference type="PANTHER" id="PTHR30055:SF226">
    <property type="entry name" value="HTH-TYPE TRANSCRIPTIONAL REGULATOR PKSA"/>
    <property type="match status" value="1"/>
</dbReference>
<protein>
    <submittedName>
        <fullName evidence="3">Helix-turn-helix domain-containing protein</fullName>
    </submittedName>
</protein>
<sequence>MKSSTDGRRKRSERSRHAIISASLELIEEGVLVPTAQQISERAGVGIRSFFRHFADMESLFEAVDAEGREHVKALFVGGDRNGSLAERVLHAVERRAAGYEDQKNIILTTAAQSWRYEMLRKRYAHYQRNLRKDLKDWLPELKELGAAEREAVDAVASAEMWLRLRNQQGLSKKQSIEVVVNMVERLMQQ</sequence>
<name>A0ABZ0I617_9GAMM</name>
<accession>A0ABZ0I617</accession>
<dbReference type="EMBL" id="CP136864">
    <property type="protein sequence ID" value="WOJ94503.1"/>
    <property type="molecule type" value="Genomic_DNA"/>
</dbReference>
<gene>
    <name evidence="3" type="ORF">R0135_04900</name>
</gene>
<dbReference type="InterPro" id="IPR050109">
    <property type="entry name" value="HTH-type_TetR-like_transc_reg"/>
</dbReference>
<keyword evidence="4" id="KW-1185">Reference proteome</keyword>
<reference evidence="3 4" key="1">
    <citation type="submission" date="2023-10" db="EMBL/GenBank/DDBJ databases">
        <title>Two novel species belonging to the OM43/NOR5 clade.</title>
        <authorList>
            <person name="Park M."/>
        </authorList>
    </citation>
    <scope>NUCLEOTIDE SEQUENCE [LARGE SCALE GENOMIC DNA]</scope>
    <source>
        <strain evidence="3 4">IMCC43200</strain>
    </source>
</reference>
<dbReference type="SUPFAM" id="SSF46689">
    <property type="entry name" value="Homeodomain-like"/>
    <property type="match status" value="1"/>
</dbReference>
<evidence type="ECO:0000256" key="1">
    <source>
        <dbReference type="ARBA" id="ARBA00023125"/>
    </source>
</evidence>